<reference evidence="1 2" key="3">
    <citation type="submission" date="2019-11" db="EMBL/GenBank/DDBJ databases">
        <title>A de novo genome assembly of a pear dwarfing rootstock.</title>
        <authorList>
            <person name="Wang F."/>
            <person name="Wang J."/>
            <person name="Li S."/>
            <person name="Zhang Y."/>
            <person name="Fang M."/>
            <person name="Ma L."/>
            <person name="Zhao Y."/>
            <person name="Jiang S."/>
        </authorList>
    </citation>
    <scope>NUCLEOTIDE SEQUENCE [LARGE SCALE GENOMIC DNA]</scope>
    <source>
        <strain evidence="1">S2</strain>
        <tissue evidence="1">Leaf</tissue>
    </source>
</reference>
<name>A0A5N5HDB9_9ROSA</name>
<comment type="caution">
    <text evidence="1">The sequence shown here is derived from an EMBL/GenBank/DDBJ whole genome shotgun (WGS) entry which is preliminary data.</text>
</comment>
<reference evidence="1 2" key="1">
    <citation type="submission" date="2019-09" db="EMBL/GenBank/DDBJ databases">
        <authorList>
            <person name="Ou C."/>
        </authorList>
    </citation>
    <scope>NUCLEOTIDE SEQUENCE [LARGE SCALE GENOMIC DNA]</scope>
    <source>
        <strain evidence="1">S2</strain>
        <tissue evidence="1">Leaf</tissue>
    </source>
</reference>
<organism evidence="1 2">
    <name type="scientific">Pyrus ussuriensis x Pyrus communis</name>
    <dbReference type="NCBI Taxonomy" id="2448454"/>
    <lineage>
        <taxon>Eukaryota</taxon>
        <taxon>Viridiplantae</taxon>
        <taxon>Streptophyta</taxon>
        <taxon>Embryophyta</taxon>
        <taxon>Tracheophyta</taxon>
        <taxon>Spermatophyta</taxon>
        <taxon>Magnoliopsida</taxon>
        <taxon>eudicotyledons</taxon>
        <taxon>Gunneridae</taxon>
        <taxon>Pentapetalae</taxon>
        <taxon>rosids</taxon>
        <taxon>fabids</taxon>
        <taxon>Rosales</taxon>
        <taxon>Rosaceae</taxon>
        <taxon>Amygdaloideae</taxon>
        <taxon>Maleae</taxon>
        <taxon>Pyrus</taxon>
    </lineage>
</organism>
<accession>A0A5N5HDB9</accession>
<dbReference type="AlphaFoldDB" id="A0A5N5HDB9"/>
<proteinExistence type="predicted"/>
<dbReference type="EMBL" id="SMOL01000160">
    <property type="protein sequence ID" value="KAB2625999.1"/>
    <property type="molecule type" value="Genomic_DNA"/>
</dbReference>
<dbReference type="Proteomes" id="UP000327157">
    <property type="component" value="Chromosome 16"/>
</dbReference>
<sequence>MAHNLPLAATFSFPRRSISMLKLPIWANLFPLPNHEKAPIVVQSDNYKFIMERGVTRVDINIISTINVEHMKTRLLMGKMFEKPKKGKVIHRELALSWTEDMEDDLIFCFTQSRIIKGDGARDESKVRLEDDDMTLIDFIEASPRKKKKTFVR</sequence>
<reference evidence="2" key="2">
    <citation type="submission" date="2019-10" db="EMBL/GenBank/DDBJ databases">
        <title>A de novo genome assembly of a pear dwarfing rootstock.</title>
        <authorList>
            <person name="Wang F."/>
            <person name="Wang J."/>
            <person name="Li S."/>
            <person name="Zhang Y."/>
            <person name="Fang M."/>
            <person name="Ma L."/>
            <person name="Zhao Y."/>
            <person name="Jiang S."/>
        </authorList>
    </citation>
    <scope>NUCLEOTIDE SEQUENCE [LARGE SCALE GENOMIC DNA]</scope>
</reference>
<gene>
    <name evidence="1" type="ORF">D8674_017659</name>
</gene>
<keyword evidence="2" id="KW-1185">Reference proteome</keyword>
<evidence type="ECO:0000313" key="1">
    <source>
        <dbReference type="EMBL" id="KAB2625999.1"/>
    </source>
</evidence>
<protein>
    <submittedName>
        <fullName evidence="1">Uncharacterized protein</fullName>
    </submittedName>
</protein>
<evidence type="ECO:0000313" key="2">
    <source>
        <dbReference type="Proteomes" id="UP000327157"/>
    </source>
</evidence>